<evidence type="ECO:0000256" key="9">
    <source>
        <dbReference type="SAM" id="MobiDB-lite"/>
    </source>
</evidence>
<dbReference type="InterPro" id="IPR008271">
    <property type="entry name" value="Ser/Thr_kinase_AS"/>
</dbReference>
<dbReference type="SUPFAM" id="SSF50729">
    <property type="entry name" value="PH domain-like"/>
    <property type="match status" value="1"/>
</dbReference>
<dbReference type="InterPro" id="IPR050236">
    <property type="entry name" value="Ser_Thr_kinase_AGC"/>
</dbReference>
<proteinExistence type="predicted"/>
<evidence type="ECO:0000256" key="3">
    <source>
        <dbReference type="ARBA" id="ARBA00022679"/>
    </source>
</evidence>
<evidence type="ECO:0000256" key="6">
    <source>
        <dbReference type="ARBA" id="ARBA00022840"/>
    </source>
</evidence>
<dbReference type="GO" id="GO:0106310">
    <property type="term" value="F:protein serine kinase activity"/>
    <property type="evidence" value="ECO:0007669"/>
    <property type="project" value="RHEA"/>
</dbReference>
<keyword evidence="12" id="KW-1185">Reference proteome</keyword>
<evidence type="ECO:0000256" key="5">
    <source>
        <dbReference type="ARBA" id="ARBA00022777"/>
    </source>
</evidence>
<dbReference type="EC" id="2.7.11.1" evidence="1"/>
<dbReference type="PANTHER" id="PTHR24356:SF163">
    <property type="entry name" value="3-PHOSPHOINOSITIDE-DEPENDENT PROTEIN KINASE 1-RELATED"/>
    <property type="match status" value="1"/>
</dbReference>
<keyword evidence="2" id="KW-0723">Serine/threonine-protein kinase</keyword>
<dbReference type="Gene3D" id="3.30.200.20">
    <property type="entry name" value="Phosphorylase Kinase, domain 1"/>
    <property type="match status" value="1"/>
</dbReference>
<keyword evidence="5 11" id="KW-0418">Kinase</keyword>
<name>G0QWS5_ICHMU</name>
<dbReference type="SUPFAM" id="SSF56112">
    <property type="entry name" value="Protein kinase-like (PK-like)"/>
    <property type="match status" value="1"/>
</dbReference>
<dbReference type="InParanoid" id="G0QWS5"/>
<dbReference type="GO" id="GO:0005524">
    <property type="term" value="F:ATP binding"/>
    <property type="evidence" value="ECO:0007669"/>
    <property type="project" value="UniProtKB-KW"/>
</dbReference>
<dbReference type="OMA" id="YIEREML"/>
<dbReference type="STRING" id="857967.G0QWS5"/>
<dbReference type="GO" id="GO:0035556">
    <property type="term" value="P:intracellular signal transduction"/>
    <property type="evidence" value="ECO:0007669"/>
    <property type="project" value="TreeGrafter"/>
</dbReference>
<feature type="domain" description="Protein kinase" evidence="10">
    <location>
        <begin position="30"/>
        <end position="296"/>
    </location>
</feature>
<gene>
    <name evidence="11" type="ORF">IMG5_134790</name>
</gene>
<keyword evidence="6" id="KW-0067">ATP-binding</keyword>
<keyword evidence="3 11" id="KW-0808">Transferase</keyword>
<evidence type="ECO:0000256" key="4">
    <source>
        <dbReference type="ARBA" id="ARBA00022741"/>
    </source>
</evidence>
<protein>
    <recommendedName>
        <fullName evidence="1">non-specific serine/threonine protein kinase</fullName>
        <ecNumber evidence="1">2.7.11.1</ecNumber>
    </recommendedName>
</protein>
<dbReference type="PROSITE" id="PS00108">
    <property type="entry name" value="PROTEIN_KINASE_ST"/>
    <property type="match status" value="1"/>
</dbReference>
<evidence type="ECO:0000259" key="10">
    <source>
        <dbReference type="PROSITE" id="PS50011"/>
    </source>
</evidence>
<dbReference type="InterPro" id="IPR011009">
    <property type="entry name" value="Kinase-like_dom_sf"/>
</dbReference>
<comment type="catalytic activity">
    <reaction evidence="8">
        <text>L-seryl-[protein] + ATP = O-phospho-L-seryl-[protein] + ADP + H(+)</text>
        <dbReference type="Rhea" id="RHEA:17989"/>
        <dbReference type="Rhea" id="RHEA-COMP:9863"/>
        <dbReference type="Rhea" id="RHEA-COMP:11604"/>
        <dbReference type="ChEBI" id="CHEBI:15378"/>
        <dbReference type="ChEBI" id="CHEBI:29999"/>
        <dbReference type="ChEBI" id="CHEBI:30616"/>
        <dbReference type="ChEBI" id="CHEBI:83421"/>
        <dbReference type="ChEBI" id="CHEBI:456216"/>
        <dbReference type="EC" id="2.7.11.1"/>
    </reaction>
</comment>
<evidence type="ECO:0000256" key="1">
    <source>
        <dbReference type="ARBA" id="ARBA00012513"/>
    </source>
</evidence>
<dbReference type="Gene3D" id="1.10.510.10">
    <property type="entry name" value="Transferase(Phosphotransferase) domain 1"/>
    <property type="match status" value="1"/>
</dbReference>
<dbReference type="OrthoDB" id="10553195at2759"/>
<dbReference type="GeneID" id="14906440"/>
<comment type="catalytic activity">
    <reaction evidence="7">
        <text>L-threonyl-[protein] + ATP = O-phospho-L-threonyl-[protein] + ADP + H(+)</text>
        <dbReference type="Rhea" id="RHEA:46608"/>
        <dbReference type="Rhea" id="RHEA-COMP:11060"/>
        <dbReference type="Rhea" id="RHEA-COMP:11605"/>
        <dbReference type="ChEBI" id="CHEBI:15378"/>
        <dbReference type="ChEBI" id="CHEBI:30013"/>
        <dbReference type="ChEBI" id="CHEBI:30616"/>
        <dbReference type="ChEBI" id="CHEBI:61977"/>
        <dbReference type="ChEBI" id="CHEBI:456216"/>
        <dbReference type="EC" id="2.7.11.1"/>
    </reaction>
</comment>
<feature type="region of interest" description="Disordered" evidence="9">
    <location>
        <begin position="1"/>
        <end position="20"/>
    </location>
</feature>
<dbReference type="eggNOG" id="KOG0592">
    <property type="taxonomic scope" value="Eukaryota"/>
</dbReference>
<dbReference type="RefSeq" id="XP_004031917.1">
    <property type="nucleotide sequence ID" value="XM_004031869.1"/>
</dbReference>
<evidence type="ECO:0000313" key="11">
    <source>
        <dbReference type="EMBL" id="EGR30330.1"/>
    </source>
</evidence>
<dbReference type="InterPro" id="IPR000719">
    <property type="entry name" value="Prot_kinase_dom"/>
</dbReference>
<dbReference type="PANTHER" id="PTHR24356">
    <property type="entry name" value="SERINE/THREONINE-PROTEIN KINASE"/>
    <property type="match status" value="1"/>
</dbReference>
<feature type="compositionally biased region" description="Polar residues" evidence="9">
    <location>
        <begin position="1"/>
        <end position="11"/>
    </location>
</feature>
<keyword evidence="4" id="KW-0547">Nucleotide-binding</keyword>
<dbReference type="Proteomes" id="UP000008983">
    <property type="component" value="Unassembled WGS sequence"/>
</dbReference>
<dbReference type="EMBL" id="GL984012">
    <property type="protein sequence ID" value="EGR30330.1"/>
    <property type="molecule type" value="Genomic_DNA"/>
</dbReference>
<evidence type="ECO:0000256" key="2">
    <source>
        <dbReference type="ARBA" id="ARBA00022527"/>
    </source>
</evidence>
<dbReference type="PROSITE" id="PS50011">
    <property type="entry name" value="PROTEIN_KINASE_DOM"/>
    <property type="match status" value="1"/>
</dbReference>
<dbReference type="AlphaFoldDB" id="G0QWS5"/>
<accession>G0QWS5</accession>
<evidence type="ECO:0000313" key="12">
    <source>
        <dbReference type="Proteomes" id="UP000008983"/>
    </source>
</evidence>
<dbReference type="GO" id="GO:0004674">
    <property type="term" value="F:protein serine/threonine kinase activity"/>
    <property type="evidence" value="ECO:0007669"/>
    <property type="project" value="UniProtKB-KW"/>
</dbReference>
<organism evidence="11 12">
    <name type="scientific">Ichthyophthirius multifiliis</name>
    <name type="common">White spot disease agent</name>
    <name type="synonym">Ich</name>
    <dbReference type="NCBI Taxonomy" id="5932"/>
    <lineage>
        <taxon>Eukaryota</taxon>
        <taxon>Sar</taxon>
        <taxon>Alveolata</taxon>
        <taxon>Ciliophora</taxon>
        <taxon>Intramacronucleata</taxon>
        <taxon>Oligohymenophorea</taxon>
        <taxon>Hymenostomatida</taxon>
        <taxon>Ophryoglenina</taxon>
        <taxon>Ichthyophthirius</taxon>
    </lineage>
</organism>
<evidence type="ECO:0000256" key="8">
    <source>
        <dbReference type="ARBA" id="ARBA00048679"/>
    </source>
</evidence>
<dbReference type="Pfam" id="PF00069">
    <property type="entry name" value="Pkinase"/>
    <property type="match status" value="1"/>
</dbReference>
<sequence length="427" mass="50223">MEQVNTIQKSEQSPQLKSNKNNNQNYLQNFIKEEIIGQGSYGLVYKVRTKQGECKAMKEINKSLLNKEKKMHQIFMEKITRYFKHPGIPKFSSCFQANENIYFITEYASGGNFSSIISKQKLNFQQIRYFSAQLILILEYLHINGFSHRDFKPENMVITSEGHIQLIDFGTLNDYAPSLIKEEILKDEIKFVCPEMVLEENCDANGDLWAFACILYKLFTQKTPFWDQQELQIYEKIKQANFNCQHEKIPQKAQNLINQMLKQEQQERLGYIHIHENLTQKEVLEAYSQIKNHEFFQGFNWEQAFQCNVPDYIQCLMKQLDNGIGFEGNMVKKKKILAIFNVHKVKYIIVYKGKPGKLVYFSDKSKSKQQKIVVLDKECVLELENEDEVYFQIQGSKKKLIFKQQNNGQALQLYNICKKIIQDNQQL</sequence>
<reference evidence="11 12" key="1">
    <citation type="submission" date="2011-07" db="EMBL/GenBank/DDBJ databases">
        <authorList>
            <person name="Coyne R."/>
            <person name="Brami D."/>
            <person name="Johnson J."/>
            <person name="Hostetler J."/>
            <person name="Hannick L."/>
            <person name="Clark T."/>
            <person name="Cassidy-Hanley D."/>
            <person name="Inman J."/>
        </authorList>
    </citation>
    <scope>NUCLEOTIDE SEQUENCE [LARGE SCALE GENOMIC DNA]</scope>
    <source>
        <strain evidence="11 12">G5</strain>
    </source>
</reference>
<evidence type="ECO:0000256" key="7">
    <source>
        <dbReference type="ARBA" id="ARBA00047899"/>
    </source>
</evidence>